<gene>
    <name evidence="2" type="ordered locus">TREAZ_0291</name>
</gene>
<name>F5YDN0_LEAAZ</name>
<dbReference type="HOGENOM" id="CLU_1748848_0_0_12"/>
<keyword evidence="1" id="KW-0472">Membrane</keyword>
<reference evidence="2 3" key="2">
    <citation type="journal article" date="2011" name="ISME J.">
        <title>RNA-seq reveals cooperative metabolic interactions between two termite-gut spirochete species in co-culture.</title>
        <authorList>
            <person name="Rosenthal A.Z."/>
            <person name="Matson E.G."/>
            <person name="Eldar A."/>
            <person name="Leadbetter J.R."/>
        </authorList>
    </citation>
    <scope>NUCLEOTIDE SEQUENCE [LARGE SCALE GENOMIC DNA]</scope>
    <source>
        <strain evidence="3">ATCC BAA-888 / DSM 13862 / ZAS-9</strain>
    </source>
</reference>
<dbReference type="RefSeq" id="WP_015711640.1">
    <property type="nucleotide sequence ID" value="NC_015577.1"/>
</dbReference>
<dbReference type="InParanoid" id="F5YDN0"/>
<dbReference type="AlphaFoldDB" id="F5YDN0"/>
<dbReference type="STRING" id="545695.TREAZ_0291"/>
<dbReference type="eggNOG" id="ENOG5030M8G">
    <property type="taxonomic scope" value="Bacteria"/>
</dbReference>
<keyword evidence="3" id="KW-1185">Reference proteome</keyword>
<evidence type="ECO:0000256" key="1">
    <source>
        <dbReference type="SAM" id="Phobius"/>
    </source>
</evidence>
<dbReference type="KEGG" id="taz:TREAZ_0291"/>
<dbReference type="OrthoDB" id="361685at2"/>
<evidence type="ECO:0000313" key="2">
    <source>
        <dbReference type="EMBL" id="AEF81067.1"/>
    </source>
</evidence>
<feature type="transmembrane region" description="Helical" evidence="1">
    <location>
        <begin position="15"/>
        <end position="35"/>
    </location>
</feature>
<keyword evidence="1" id="KW-1133">Transmembrane helix</keyword>
<keyword evidence="1" id="KW-0812">Transmembrane</keyword>
<accession>F5YDN0</accession>
<organism evidence="2 3">
    <name type="scientific">Leadbettera azotonutricia (strain ATCC BAA-888 / DSM 13862 / ZAS-9)</name>
    <name type="common">Treponema azotonutricium</name>
    <dbReference type="NCBI Taxonomy" id="545695"/>
    <lineage>
        <taxon>Bacteria</taxon>
        <taxon>Pseudomonadati</taxon>
        <taxon>Spirochaetota</taxon>
        <taxon>Spirochaetia</taxon>
        <taxon>Spirochaetales</taxon>
        <taxon>Breznakiellaceae</taxon>
        <taxon>Leadbettera</taxon>
    </lineage>
</organism>
<protein>
    <submittedName>
        <fullName evidence="2">Uncharacterized protein</fullName>
    </submittedName>
</protein>
<dbReference type="EMBL" id="CP001841">
    <property type="protein sequence ID" value="AEF81067.1"/>
    <property type="molecule type" value="Genomic_DNA"/>
</dbReference>
<evidence type="ECO:0000313" key="3">
    <source>
        <dbReference type="Proteomes" id="UP000009222"/>
    </source>
</evidence>
<sequence length="149" mass="16620">MSDRKSLIPQLKDTAIFVGWVAGIVLIAALCWFLTQNFRAQFLLRSVNRALSQVEESKRFGELDEPIQFKDLDIETPRIGSWFSLKGKEGYKVLVFSLIAEGNFLPCAAVVNASGKVEDIVPLNSNAAKFRLPSGTLDVYKRRIEGGKE</sequence>
<dbReference type="Proteomes" id="UP000009222">
    <property type="component" value="Chromosome"/>
</dbReference>
<reference evidence="3" key="1">
    <citation type="submission" date="2009-12" db="EMBL/GenBank/DDBJ databases">
        <title>Complete sequence of Treponema azotonutricium strain ZAS-9.</title>
        <authorList>
            <person name="Tetu S.G."/>
            <person name="Matson E."/>
            <person name="Ren Q."/>
            <person name="Seshadri R."/>
            <person name="Elbourne L."/>
            <person name="Hassan K.A."/>
            <person name="Durkin A."/>
            <person name="Radune D."/>
            <person name="Mohamoud Y."/>
            <person name="Shay R."/>
            <person name="Jin S."/>
            <person name="Zhang X."/>
            <person name="Lucey K."/>
            <person name="Ballor N.R."/>
            <person name="Ottesen E."/>
            <person name="Rosenthal R."/>
            <person name="Allen A."/>
            <person name="Leadbetter J.R."/>
            <person name="Paulsen I.T."/>
        </authorList>
    </citation>
    <scope>NUCLEOTIDE SEQUENCE [LARGE SCALE GENOMIC DNA]</scope>
    <source>
        <strain evidence="3">ATCC BAA-888 / DSM 13862 / ZAS-9</strain>
    </source>
</reference>
<proteinExistence type="predicted"/>